<dbReference type="SUPFAM" id="SSF56300">
    <property type="entry name" value="Metallo-dependent phosphatases"/>
    <property type="match status" value="1"/>
</dbReference>
<dbReference type="InterPro" id="IPR029052">
    <property type="entry name" value="Metallo-depent_PP-like"/>
</dbReference>
<evidence type="ECO:0000313" key="2">
    <source>
        <dbReference type="EMBL" id="SDA93089.1"/>
    </source>
</evidence>
<gene>
    <name evidence="2" type="ORF">SAMN03080617_03682</name>
</gene>
<reference evidence="3" key="1">
    <citation type="submission" date="2016-10" db="EMBL/GenBank/DDBJ databases">
        <authorList>
            <person name="Varghese N."/>
            <person name="Submissions S."/>
        </authorList>
    </citation>
    <scope>NUCLEOTIDE SEQUENCE [LARGE SCALE GENOMIC DNA]</scope>
    <source>
        <strain evidence="3">DSM 22703</strain>
    </source>
</reference>
<accession>A0A1G5ZDU1</accession>
<name>A0A1G5ZDU1_9BACT</name>
<dbReference type="EMBL" id="FMXE01000034">
    <property type="protein sequence ID" value="SDA93089.1"/>
    <property type="molecule type" value="Genomic_DNA"/>
</dbReference>
<dbReference type="Pfam" id="PF00149">
    <property type="entry name" value="Metallophos"/>
    <property type="match status" value="1"/>
</dbReference>
<keyword evidence="3" id="KW-1185">Reference proteome</keyword>
<dbReference type="PANTHER" id="PTHR37844:SF1">
    <property type="entry name" value="CALCINEURIN-LIKE PHOSPHOESTERASE DOMAIN-CONTAINING PROTEIN"/>
    <property type="match status" value="1"/>
</dbReference>
<evidence type="ECO:0000313" key="3">
    <source>
        <dbReference type="Proteomes" id="UP000198756"/>
    </source>
</evidence>
<sequence length="254" mass="29844">MPLKLQYASDLHLEFPANKEYLKLYPLQPVGDVLVLAGDILPFAILDKHQDFFSYVADSFETTYWLPGNHEYYRFDLAEKNSVLNEQIRSNVFLVNNTSAIYKNTRLIFSTLWSKISPENQWLIERNLNDFHQIKYKGFRFSGEHYNQLHEESLAFIQNELKTVQEGKLAVITHHCPTFLNYPEQYKGDVLNEAFAVELYDLIENSEIVFWVYGHHHSNVPEFNIGKTKMLTNQLGYVQQGEQGRFEPNKWIEI</sequence>
<dbReference type="PANTHER" id="PTHR37844">
    <property type="entry name" value="SER/THR PROTEIN PHOSPHATASE SUPERFAMILY (AFU_ORTHOLOGUE AFUA_1G14840)"/>
    <property type="match status" value="1"/>
</dbReference>
<protein>
    <submittedName>
        <fullName evidence="2">Calcineurin-like phosphoesterase</fullName>
    </submittedName>
</protein>
<dbReference type="OrthoDB" id="356681at2"/>
<evidence type="ECO:0000259" key="1">
    <source>
        <dbReference type="Pfam" id="PF00149"/>
    </source>
</evidence>
<dbReference type="Proteomes" id="UP000198756">
    <property type="component" value="Unassembled WGS sequence"/>
</dbReference>
<dbReference type="Gene3D" id="3.60.21.10">
    <property type="match status" value="1"/>
</dbReference>
<dbReference type="RefSeq" id="WP_092733308.1">
    <property type="nucleotide sequence ID" value="NZ_FMXE01000034.1"/>
</dbReference>
<dbReference type="AlphaFoldDB" id="A0A1G5ZDU1"/>
<proteinExistence type="predicted"/>
<dbReference type="GO" id="GO:0016787">
    <property type="term" value="F:hydrolase activity"/>
    <property type="evidence" value="ECO:0007669"/>
    <property type="project" value="InterPro"/>
</dbReference>
<feature type="domain" description="Calcineurin-like phosphoesterase" evidence="1">
    <location>
        <begin position="9"/>
        <end position="218"/>
    </location>
</feature>
<dbReference type="InterPro" id="IPR004843">
    <property type="entry name" value="Calcineurin-like_PHP"/>
</dbReference>
<dbReference type="STRING" id="279824.SAMN03080617_03682"/>
<organism evidence="2 3">
    <name type="scientific">Algoriphagus alkaliphilus</name>
    <dbReference type="NCBI Taxonomy" id="279824"/>
    <lineage>
        <taxon>Bacteria</taxon>
        <taxon>Pseudomonadati</taxon>
        <taxon>Bacteroidota</taxon>
        <taxon>Cytophagia</taxon>
        <taxon>Cytophagales</taxon>
        <taxon>Cyclobacteriaceae</taxon>
        <taxon>Algoriphagus</taxon>
    </lineage>
</organism>